<dbReference type="Proteomes" id="UP000246464">
    <property type="component" value="Chromosome 6"/>
</dbReference>
<dbReference type="EMBL" id="CP026248">
    <property type="protein sequence ID" value="AWP03290.1"/>
    <property type="molecule type" value="Genomic_DNA"/>
</dbReference>
<sequence>MEPECLNSRPGIFPSCQRGGPNTRAPCLGVQCASVQAAVGRTYAPLRSITRRTPHDERLLRPTQAHTQPGPGGTGARRESDGEGAQVRAAAQDPGVTFTSLSVLGQMTPPVEFQDWGLGLRSEPGGC</sequence>
<reference evidence="2 3" key="1">
    <citation type="submission" date="2017-12" db="EMBL/GenBank/DDBJ databases">
        <title>Integrating genomic resources of turbot (Scophthalmus maximus) in depth evaluation of genetic and physical mapping variation across individuals.</title>
        <authorList>
            <person name="Martinez P."/>
        </authorList>
    </citation>
    <scope>NUCLEOTIDE SEQUENCE [LARGE SCALE GENOMIC DNA]</scope>
</reference>
<evidence type="ECO:0000313" key="2">
    <source>
        <dbReference type="EMBL" id="AWP03290.1"/>
    </source>
</evidence>
<organism evidence="2 3">
    <name type="scientific">Scophthalmus maximus</name>
    <name type="common">Turbot</name>
    <name type="synonym">Psetta maxima</name>
    <dbReference type="NCBI Taxonomy" id="52904"/>
    <lineage>
        <taxon>Eukaryota</taxon>
        <taxon>Metazoa</taxon>
        <taxon>Chordata</taxon>
        <taxon>Craniata</taxon>
        <taxon>Vertebrata</taxon>
        <taxon>Euteleostomi</taxon>
        <taxon>Actinopterygii</taxon>
        <taxon>Neopterygii</taxon>
        <taxon>Teleostei</taxon>
        <taxon>Neoteleostei</taxon>
        <taxon>Acanthomorphata</taxon>
        <taxon>Carangaria</taxon>
        <taxon>Pleuronectiformes</taxon>
        <taxon>Pleuronectoidei</taxon>
        <taxon>Scophthalmidae</taxon>
        <taxon>Scophthalmus</taxon>
    </lineage>
</organism>
<evidence type="ECO:0000256" key="1">
    <source>
        <dbReference type="SAM" id="MobiDB-lite"/>
    </source>
</evidence>
<gene>
    <name evidence="2" type="ORF">SMAX5B_014105</name>
</gene>
<feature type="region of interest" description="Disordered" evidence="1">
    <location>
        <begin position="1"/>
        <end position="20"/>
    </location>
</feature>
<protein>
    <submittedName>
        <fullName evidence="2">Uncharacterized protein</fullName>
    </submittedName>
</protein>
<dbReference type="AlphaFoldDB" id="A0A2U9BHM4"/>
<keyword evidence="3" id="KW-1185">Reference proteome</keyword>
<name>A0A2U9BHM4_SCOMX</name>
<evidence type="ECO:0000313" key="3">
    <source>
        <dbReference type="Proteomes" id="UP000246464"/>
    </source>
</evidence>
<feature type="region of interest" description="Disordered" evidence="1">
    <location>
        <begin position="46"/>
        <end position="93"/>
    </location>
</feature>
<proteinExistence type="predicted"/>
<accession>A0A2U9BHM4</accession>